<keyword evidence="6 7" id="KW-0472">Membrane</keyword>
<feature type="transmembrane region" description="Helical" evidence="7">
    <location>
        <begin position="227"/>
        <end position="248"/>
    </location>
</feature>
<keyword evidence="10" id="KW-1185">Reference proteome</keyword>
<feature type="transmembrane region" description="Helical" evidence="7">
    <location>
        <begin position="9"/>
        <end position="30"/>
    </location>
</feature>
<evidence type="ECO:0000256" key="2">
    <source>
        <dbReference type="ARBA" id="ARBA00022448"/>
    </source>
</evidence>
<evidence type="ECO:0000256" key="4">
    <source>
        <dbReference type="ARBA" id="ARBA00022692"/>
    </source>
</evidence>
<dbReference type="Proteomes" id="UP000192602">
    <property type="component" value="Unassembled WGS sequence"/>
</dbReference>
<dbReference type="PANTHER" id="PTHR43302">
    <property type="entry name" value="TRANSPORTER ARSB-RELATED"/>
    <property type="match status" value="1"/>
</dbReference>
<keyword evidence="3" id="KW-1003">Cell membrane</keyword>
<evidence type="ECO:0000259" key="8">
    <source>
        <dbReference type="Pfam" id="PF03600"/>
    </source>
</evidence>
<evidence type="ECO:0000256" key="5">
    <source>
        <dbReference type="ARBA" id="ARBA00022989"/>
    </source>
</evidence>
<dbReference type="GO" id="GO:0055085">
    <property type="term" value="P:transmembrane transport"/>
    <property type="evidence" value="ECO:0007669"/>
    <property type="project" value="InterPro"/>
</dbReference>
<feature type="transmembrane region" description="Helical" evidence="7">
    <location>
        <begin position="286"/>
        <end position="307"/>
    </location>
</feature>
<proteinExistence type="predicted"/>
<evidence type="ECO:0000256" key="3">
    <source>
        <dbReference type="ARBA" id="ARBA00022475"/>
    </source>
</evidence>
<evidence type="ECO:0000256" key="7">
    <source>
        <dbReference type="SAM" id="Phobius"/>
    </source>
</evidence>
<feature type="transmembrane region" description="Helical" evidence="7">
    <location>
        <begin position="188"/>
        <end position="215"/>
    </location>
</feature>
<feature type="transmembrane region" description="Helical" evidence="7">
    <location>
        <begin position="145"/>
        <end position="167"/>
    </location>
</feature>
<dbReference type="PANTHER" id="PTHR43302:SF5">
    <property type="entry name" value="TRANSPORTER ARSB-RELATED"/>
    <property type="match status" value="1"/>
</dbReference>
<sequence length="350" mass="40416">MKALVAREWLFFLSLMLFVSTSLFIGSLPHYSQDEYQILFILFTLFVVIEGLKRTRFLHALAINMERLGLGAYALIVGTFLISFFVTNDVALIIMVPLTLSMQITNRSWAVILEAIAANAAALLPYSTPQNLYIYWHYHIPALQFMLTIAPFVFFFFLLTLLGVWWFDIRIQKSEIIPPAIHKKAYPYLFFFLLILGVIFNLLPLWLGGLVIFYALLLDTRSLRIDYFLLATFYLFFGIADNFTHIFASQLHHPHHIFLLSIFLSQLMSNVPATLLLANFTHEWQSLLWGVSVGGYGVLWGSLANLIAYRFYAKEFGNQERFLQRFLLLNILALLLGIALFFSCYKFIIL</sequence>
<gene>
    <name evidence="9" type="ORF">SAMN05660197_1541</name>
</gene>
<feature type="transmembrane region" description="Helical" evidence="7">
    <location>
        <begin position="257"/>
        <end position="280"/>
    </location>
</feature>
<evidence type="ECO:0000256" key="6">
    <source>
        <dbReference type="ARBA" id="ARBA00023136"/>
    </source>
</evidence>
<protein>
    <submittedName>
        <fullName evidence="9">Na+/H+ antiporter NhaD</fullName>
    </submittedName>
</protein>
<name>A0A1W1WU57_9BACT</name>
<dbReference type="RefSeq" id="WP_084275936.1">
    <property type="nucleotide sequence ID" value="NZ_AP026671.1"/>
</dbReference>
<evidence type="ECO:0000313" key="9">
    <source>
        <dbReference type="EMBL" id="SMC09719.1"/>
    </source>
</evidence>
<dbReference type="Pfam" id="PF03600">
    <property type="entry name" value="CitMHS"/>
    <property type="match status" value="1"/>
</dbReference>
<dbReference type="EMBL" id="FWWZ01000001">
    <property type="protein sequence ID" value="SMC09719.1"/>
    <property type="molecule type" value="Genomic_DNA"/>
</dbReference>
<feature type="transmembrane region" description="Helical" evidence="7">
    <location>
        <begin position="327"/>
        <end position="348"/>
    </location>
</feature>
<keyword evidence="4 7" id="KW-0812">Transmembrane</keyword>
<dbReference type="AlphaFoldDB" id="A0A1W1WU57"/>
<evidence type="ECO:0000313" key="10">
    <source>
        <dbReference type="Proteomes" id="UP000192602"/>
    </source>
</evidence>
<accession>A0A1W1WU57</accession>
<dbReference type="GO" id="GO:0005886">
    <property type="term" value="C:plasma membrane"/>
    <property type="evidence" value="ECO:0007669"/>
    <property type="project" value="UniProtKB-SubCell"/>
</dbReference>
<feature type="transmembrane region" description="Helical" evidence="7">
    <location>
        <begin position="36"/>
        <end position="52"/>
    </location>
</feature>
<reference evidence="10" key="1">
    <citation type="submission" date="2017-04" db="EMBL/GenBank/DDBJ databases">
        <authorList>
            <person name="Varghese N."/>
            <person name="Submissions S."/>
        </authorList>
    </citation>
    <scope>NUCLEOTIDE SEQUENCE [LARGE SCALE GENOMIC DNA]</scope>
    <source>
        <strain evidence="10">DSM 16512</strain>
    </source>
</reference>
<dbReference type="STRING" id="1069081.SAMN05660197_1541"/>
<dbReference type="OrthoDB" id="3177666at2"/>
<dbReference type="InterPro" id="IPR004680">
    <property type="entry name" value="Cit_transptr-like_dom"/>
</dbReference>
<comment type="subcellular location">
    <subcellularLocation>
        <location evidence="1">Cell membrane</location>
        <topology evidence="1">Multi-pass membrane protein</topology>
    </subcellularLocation>
</comment>
<organism evidence="9 10">
    <name type="scientific">Nitratiruptor tergarcus DSM 16512</name>
    <dbReference type="NCBI Taxonomy" id="1069081"/>
    <lineage>
        <taxon>Bacteria</taxon>
        <taxon>Pseudomonadati</taxon>
        <taxon>Campylobacterota</taxon>
        <taxon>Epsilonproteobacteria</taxon>
        <taxon>Nautiliales</taxon>
        <taxon>Nitratiruptoraceae</taxon>
        <taxon>Nitratiruptor</taxon>
    </lineage>
</organism>
<feature type="transmembrane region" description="Helical" evidence="7">
    <location>
        <begin position="73"/>
        <end position="98"/>
    </location>
</feature>
<feature type="domain" description="Citrate transporter-like" evidence="8">
    <location>
        <begin position="34"/>
        <end position="279"/>
    </location>
</feature>
<keyword evidence="5 7" id="KW-1133">Transmembrane helix</keyword>
<evidence type="ECO:0000256" key="1">
    <source>
        <dbReference type="ARBA" id="ARBA00004651"/>
    </source>
</evidence>
<keyword evidence="2" id="KW-0813">Transport</keyword>